<dbReference type="OrthoDB" id="9813383at2"/>
<dbReference type="Proteomes" id="UP000244906">
    <property type="component" value="Unassembled WGS sequence"/>
</dbReference>
<dbReference type="EMBL" id="QDDL01000002">
    <property type="protein sequence ID" value="PVZ70576.1"/>
    <property type="molecule type" value="Genomic_DNA"/>
</dbReference>
<dbReference type="PANTHER" id="PTHR42695:SF5">
    <property type="entry name" value="GLUTAMINE AMIDOTRANSFERASE YLR126C-RELATED"/>
    <property type="match status" value="1"/>
</dbReference>
<gene>
    <name evidence="2" type="ORF">DC094_08325</name>
</gene>
<feature type="domain" description="Glutamine amidotransferase" evidence="1">
    <location>
        <begin position="76"/>
        <end position="187"/>
    </location>
</feature>
<dbReference type="InterPro" id="IPR029062">
    <property type="entry name" value="Class_I_gatase-like"/>
</dbReference>
<organism evidence="2 3">
    <name type="scientific">Pelagibaculum spongiae</name>
    <dbReference type="NCBI Taxonomy" id="2080658"/>
    <lineage>
        <taxon>Bacteria</taxon>
        <taxon>Pseudomonadati</taxon>
        <taxon>Pseudomonadota</taxon>
        <taxon>Gammaproteobacteria</taxon>
        <taxon>Oceanospirillales</taxon>
        <taxon>Pelagibaculum</taxon>
    </lineage>
</organism>
<keyword evidence="3" id="KW-1185">Reference proteome</keyword>
<dbReference type="InterPro" id="IPR044992">
    <property type="entry name" value="ChyE-like"/>
</dbReference>
<evidence type="ECO:0000313" key="2">
    <source>
        <dbReference type="EMBL" id="PVZ70576.1"/>
    </source>
</evidence>
<dbReference type="CDD" id="cd01741">
    <property type="entry name" value="GATase1_1"/>
    <property type="match status" value="1"/>
</dbReference>
<evidence type="ECO:0000259" key="1">
    <source>
        <dbReference type="Pfam" id="PF00117"/>
    </source>
</evidence>
<comment type="caution">
    <text evidence="2">The sequence shown here is derived from an EMBL/GenBank/DDBJ whole genome shotgun (WGS) entry which is preliminary data.</text>
</comment>
<dbReference type="Pfam" id="PF00117">
    <property type="entry name" value="GATase"/>
    <property type="match status" value="1"/>
</dbReference>
<dbReference type="PROSITE" id="PS51273">
    <property type="entry name" value="GATASE_TYPE_1"/>
    <property type="match status" value="1"/>
</dbReference>
<name>A0A2V1H4L2_9GAMM</name>
<accession>A0A2V1H4L2</accession>
<dbReference type="RefSeq" id="WP_116686648.1">
    <property type="nucleotide sequence ID" value="NZ_CAWNYD010000002.1"/>
</dbReference>
<proteinExistence type="predicted"/>
<evidence type="ECO:0000313" key="3">
    <source>
        <dbReference type="Proteomes" id="UP000244906"/>
    </source>
</evidence>
<dbReference type="GO" id="GO:0005829">
    <property type="term" value="C:cytosol"/>
    <property type="evidence" value="ECO:0007669"/>
    <property type="project" value="TreeGrafter"/>
</dbReference>
<sequence>MKIGILQCDDVQEALQLEFGNYPCMFQNLLNQISNDLTWQVYDVRIGEYPEHLDDCDGYISTGSRYGVNDSLAWLEPLEAFVQKAYRAKKPFVGICFGHQLIAKALGGKVDRSEKGWGAGISFNQIVVQTPWMKPQQNGLDLVVSHQDQVVELPENAQVLAQSSFCLNYMIQIGSSMLGIQGHPEFSRAYSSALTNARRDRIPAHRVREALNSLHADVDDLTMARWILNFLQQ</sequence>
<dbReference type="PANTHER" id="PTHR42695">
    <property type="entry name" value="GLUTAMINE AMIDOTRANSFERASE YLR126C-RELATED"/>
    <property type="match status" value="1"/>
</dbReference>
<dbReference type="AlphaFoldDB" id="A0A2V1H4L2"/>
<reference evidence="2 3" key="1">
    <citation type="submission" date="2018-04" db="EMBL/GenBank/DDBJ databases">
        <title>Thalassorhabdus spongiae gen. nov., sp. nov., isolated from a marine sponge in South-West Iceland.</title>
        <authorList>
            <person name="Knobloch S."/>
            <person name="Daussin A."/>
            <person name="Johannsson R."/>
            <person name="Marteinsson V.T."/>
        </authorList>
    </citation>
    <scope>NUCLEOTIDE SEQUENCE [LARGE SCALE GENOMIC DNA]</scope>
    <source>
        <strain evidence="2 3">Hp12</strain>
    </source>
</reference>
<dbReference type="SUPFAM" id="SSF52317">
    <property type="entry name" value="Class I glutamine amidotransferase-like"/>
    <property type="match status" value="1"/>
</dbReference>
<dbReference type="Gene3D" id="3.40.50.880">
    <property type="match status" value="1"/>
</dbReference>
<dbReference type="InterPro" id="IPR017926">
    <property type="entry name" value="GATASE"/>
</dbReference>
<protein>
    <submittedName>
        <fullName evidence="2">GMP synthase</fullName>
    </submittedName>
</protein>